<dbReference type="PROSITE" id="PS50835">
    <property type="entry name" value="IG_LIKE"/>
    <property type="match status" value="2"/>
</dbReference>
<accession>A0AAR2JQ73</accession>
<organism evidence="4 5">
    <name type="scientific">Pygocentrus nattereri</name>
    <name type="common">Red-bellied piranha</name>
    <dbReference type="NCBI Taxonomy" id="42514"/>
    <lineage>
        <taxon>Eukaryota</taxon>
        <taxon>Metazoa</taxon>
        <taxon>Chordata</taxon>
        <taxon>Craniata</taxon>
        <taxon>Vertebrata</taxon>
        <taxon>Euteleostomi</taxon>
        <taxon>Actinopterygii</taxon>
        <taxon>Neopterygii</taxon>
        <taxon>Teleostei</taxon>
        <taxon>Ostariophysi</taxon>
        <taxon>Characiformes</taxon>
        <taxon>Characoidei</taxon>
        <taxon>Pygocentrus</taxon>
    </lineage>
</organism>
<dbReference type="InterPro" id="IPR007110">
    <property type="entry name" value="Ig-like_dom"/>
</dbReference>
<evidence type="ECO:0000313" key="4">
    <source>
        <dbReference type="Ensembl" id="ENSPNAP00000054173.1"/>
    </source>
</evidence>
<evidence type="ECO:0000313" key="5">
    <source>
        <dbReference type="Proteomes" id="UP001501920"/>
    </source>
</evidence>
<reference evidence="4" key="2">
    <citation type="submission" date="2025-08" db="UniProtKB">
        <authorList>
            <consortium name="Ensembl"/>
        </authorList>
    </citation>
    <scope>IDENTIFICATION</scope>
</reference>
<evidence type="ECO:0000259" key="3">
    <source>
        <dbReference type="PROSITE" id="PS50835"/>
    </source>
</evidence>
<feature type="domain" description="Ig-like" evidence="3">
    <location>
        <begin position="36"/>
        <end position="138"/>
    </location>
</feature>
<sequence>MKRRELMWMSSSFNGCFSRIHFFLLLHLVVVNDVRASVKDEVETVEVTEGTTVTLRTHLTGIKSDDMIRWTFGTTDTRIAQLVNSGTLTDYEERFGDRLQLDTQTGSLTISNIRSTDSGVYKVQIISKEISSKHFSVTVYATVPVPSITPRSSESRTDLKSSSRRCSVVCSVRNAYKVTLSWHNGSDLHSISDSGNSTLSLPLDFEHGDNNTYSCVAANPVSNQTVYLNTTCTQFYSSKGGYRFVLWLIPVLILLLLVLVATYLLCRKKKVPKNRQEGMYLQTSTISIFKVIFSLKYVFLGVQEITLK</sequence>
<reference evidence="4 5" key="1">
    <citation type="submission" date="2020-10" db="EMBL/GenBank/DDBJ databases">
        <title>Pygocentrus nattereri (red-bellied piranha) genome, fPygNat1, primary haplotype.</title>
        <authorList>
            <person name="Myers G."/>
            <person name="Meyer A."/>
            <person name="Karagic N."/>
            <person name="Pippel M."/>
            <person name="Winkler S."/>
            <person name="Tracey A."/>
            <person name="Wood J."/>
            <person name="Formenti G."/>
            <person name="Howe K."/>
            <person name="Fedrigo O."/>
            <person name="Jarvis E.D."/>
        </authorList>
    </citation>
    <scope>NUCLEOTIDE SEQUENCE [LARGE SCALE GENOMIC DNA]</scope>
</reference>
<keyword evidence="5" id="KW-1185">Reference proteome</keyword>
<dbReference type="InterPro" id="IPR003599">
    <property type="entry name" value="Ig_sub"/>
</dbReference>
<keyword evidence="1" id="KW-1133">Transmembrane helix</keyword>
<dbReference type="InterPro" id="IPR013783">
    <property type="entry name" value="Ig-like_fold"/>
</dbReference>
<feature type="signal peptide" evidence="2">
    <location>
        <begin position="1"/>
        <end position="36"/>
    </location>
</feature>
<dbReference type="InterPro" id="IPR013106">
    <property type="entry name" value="Ig_V-set"/>
</dbReference>
<dbReference type="AlphaFoldDB" id="A0AAR2JQ73"/>
<proteinExistence type="predicted"/>
<dbReference type="Pfam" id="PF07686">
    <property type="entry name" value="V-set"/>
    <property type="match status" value="1"/>
</dbReference>
<keyword evidence="1" id="KW-0812">Transmembrane</keyword>
<dbReference type="GeneTree" id="ENSGT01050000244806"/>
<dbReference type="PANTHER" id="PTHR21063:SF4">
    <property type="entry name" value="CD48 ANTIGEN-RELATED"/>
    <property type="match status" value="1"/>
</dbReference>
<protein>
    <recommendedName>
        <fullName evidence="3">Ig-like domain-containing protein</fullName>
    </recommendedName>
</protein>
<keyword evidence="1" id="KW-0472">Membrane</keyword>
<evidence type="ECO:0000256" key="1">
    <source>
        <dbReference type="SAM" id="Phobius"/>
    </source>
</evidence>
<feature type="domain" description="Ig-like" evidence="3">
    <location>
        <begin position="146"/>
        <end position="227"/>
    </location>
</feature>
<dbReference type="Proteomes" id="UP001501920">
    <property type="component" value="Chromosome 22"/>
</dbReference>
<reference evidence="4" key="3">
    <citation type="submission" date="2025-09" db="UniProtKB">
        <authorList>
            <consortium name="Ensembl"/>
        </authorList>
    </citation>
    <scope>IDENTIFICATION</scope>
</reference>
<feature type="chain" id="PRO_5043792760" description="Ig-like domain-containing protein" evidence="2">
    <location>
        <begin position="37"/>
        <end position="308"/>
    </location>
</feature>
<dbReference type="PANTHER" id="PTHR21063">
    <property type="entry name" value="LFA-3"/>
    <property type="match status" value="1"/>
</dbReference>
<dbReference type="SUPFAM" id="SSF48726">
    <property type="entry name" value="Immunoglobulin"/>
    <property type="match status" value="2"/>
</dbReference>
<feature type="transmembrane region" description="Helical" evidence="1">
    <location>
        <begin position="244"/>
        <end position="266"/>
    </location>
</feature>
<dbReference type="SMART" id="SM00409">
    <property type="entry name" value="IG"/>
    <property type="match status" value="1"/>
</dbReference>
<dbReference type="Ensembl" id="ENSPNAT00000071976.1">
    <property type="protein sequence ID" value="ENSPNAP00000054173.1"/>
    <property type="gene ID" value="ENSPNAG00000030453.1"/>
</dbReference>
<evidence type="ECO:0000256" key="2">
    <source>
        <dbReference type="SAM" id="SignalP"/>
    </source>
</evidence>
<dbReference type="Gene3D" id="2.60.40.10">
    <property type="entry name" value="Immunoglobulins"/>
    <property type="match status" value="2"/>
</dbReference>
<name>A0AAR2JQ73_PYGNA</name>
<dbReference type="InterPro" id="IPR036179">
    <property type="entry name" value="Ig-like_dom_sf"/>
</dbReference>
<keyword evidence="2" id="KW-0732">Signal</keyword>